<dbReference type="Pfam" id="PF01965">
    <property type="entry name" value="DJ-1_PfpI"/>
    <property type="match status" value="1"/>
</dbReference>
<dbReference type="InterPro" id="IPR002818">
    <property type="entry name" value="DJ-1/PfpI"/>
</dbReference>
<dbReference type="PANTHER" id="PTHR43130:SF15">
    <property type="entry name" value="THIJ_PFPI FAMILY PROTEIN (AFU_ORTHOLOGUE AFUA_5G14240)"/>
    <property type="match status" value="1"/>
</dbReference>
<evidence type="ECO:0000313" key="3">
    <source>
        <dbReference type="Proteomes" id="UP000545286"/>
    </source>
</evidence>
<protein>
    <submittedName>
        <fullName evidence="2">Transcriptional regulator GlxA family with amidase domain</fullName>
    </submittedName>
</protein>
<dbReference type="AlphaFoldDB" id="A0A7W4USD5"/>
<feature type="domain" description="DJ-1/PfpI" evidence="1">
    <location>
        <begin position="6"/>
        <end position="171"/>
    </location>
</feature>
<dbReference type="SUPFAM" id="SSF52317">
    <property type="entry name" value="Class I glutamine amidotransferase-like"/>
    <property type="match status" value="1"/>
</dbReference>
<dbReference type="Gene3D" id="3.40.50.880">
    <property type="match status" value="1"/>
</dbReference>
<comment type="caution">
    <text evidence="2">The sequence shown here is derived from an EMBL/GenBank/DDBJ whole genome shotgun (WGS) entry which is preliminary data.</text>
</comment>
<evidence type="ECO:0000313" key="2">
    <source>
        <dbReference type="EMBL" id="MBB2959127.1"/>
    </source>
</evidence>
<accession>A0A7W4USD5</accession>
<gene>
    <name evidence="2" type="ORF">FHX72_003279</name>
</gene>
<dbReference type="CDD" id="cd03139">
    <property type="entry name" value="GATase1_PfpI_2"/>
    <property type="match status" value="1"/>
</dbReference>
<dbReference type="EMBL" id="JACHWJ010000005">
    <property type="protein sequence ID" value="MBB2959127.1"/>
    <property type="molecule type" value="Genomic_DNA"/>
</dbReference>
<sequence length="206" mass="21469">MSEAKRRVSVVLFEGFELLDVFGPVELFRLDPSLFDVELIAPAAGPVRSSQGAEVVATSGYADAATPDIVLVPGGQGTRPLAVDADFLAWLATWAADARLVTSVCTGSALLAAAGLLDGFRATSNKRAFAWASSHGASVDWVAQARWVEDGNRWTSSGIAAGMDMTAAIIAAIHGPEVAAKLSDAAELEVHTDASWDPYAAKNGLI</sequence>
<dbReference type="PANTHER" id="PTHR43130">
    <property type="entry name" value="ARAC-FAMILY TRANSCRIPTIONAL REGULATOR"/>
    <property type="match status" value="1"/>
</dbReference>
<dbReference type="RefSeq" id="WP_183626400.1">
    <property type="nucleotide sequence ID" value="NZ_JACHWJ010000005.1"/>
</dbReference>
<proteinExistence type="predicted"/>
<name>A0A7W4USD5_9MICO</name>
<evidence type="ECO:0000259" key="1">
    <source>
        <dbReference type="Pfam" id="PF01965"/>
    </source>
</evidence>
<dbReference type="InterPro" id="IPR052158">
    <property type="entry name" value="INH-QAR"/>
</dbReference>
<reference evidence="2 3" key="1">
    <citation type="submission" date="2020-08" db="EMBL/GenBank/DDBJ databases">
        <title>Sequencing the genomes of 1000 actinobacteria strains.</title>
        <authorList>
            <person name="Klenk H.-P."/>
        </authorList>
    </citation>
    <scope>NUCLEOTIDE SEQUENCE [LARGE SCALE GENOMIC DNA]</scope>
    <source>
        <strain evidence="2 3">DSM 20419</strain>
    </source>
</reference>
<dbReference type="InterPro" id="IPR029062">
    <property type="entry name" value="Class_I_gatase-like"/>
</dbReference>
<dbReference type="Proteomes" id="UP000545286">
    <property type="component" value="Unassembled WGS sequence"/>
</dbReference>
<organism evidence="2 3">
    <name type="scientific">Pseudoclavibacter helvolus</name>
    <dbReference type="NCBI Taxonomy" id="255205"/>
    <lineage>
        <taxon>Bacteria</taxon>
        <taxon>Bacillati</taxon>
        <taxon>Actinomycetota</taxon>
        <taxon>Actinomycetes</taxon>
        <taxon>Micrococcales</taxon>
        <taxon>Microbacteriaceae</taxon>
        <taxon>Pseudoclavibacter</taxon>
    </lineage>
</organism>
<keyword evidence="3" id="KW-1185">Reference proteome</keyword>